<evidence type="ECO:0000313" key="1">
    <source>
        <dbReference type="EMBL" id="NOD29881.1"/>
    </source>
</evidence>
<dbReference type="RefSeq" id="WP_171363028.1">
    <property type="nucleotide sequence ID" value="NZ_WVQY01000001.1"/>
</dbReference>
<evidence type="ECO:0000313" key="2">
    <source>
        <dbReference type="Proteomes" id="UP000599383"/>
    </source>
</evidence>
<protein>
    <submittedName>
        <fullName evidence="1">Uncharacterized protein</fullName>
    </submittedName>
</protein>
<dbReference type="EMBL" id="WVQY01000001">
    <property type="protein sequence ID" value="NOD29881.1"/>
    <property type="molecule type" value="Genomic_DNA"/>
</dbReference>
<gene>
    <name evidence="1" type="ORF">GS617_06330</name>
</gene>
<proteinExistence type="predicted"/>
<name>A0ABX1W9F1_9RHOB</name>
<dbReference type="Proteomes" id="UP000599383">
    <property type="component" value="Unassembled WGS sequence"/>
</dbReference>
<reference evidence="1 2" key="1">
    <citation type="submission" date="2019-12" db="EMBL/GenBank/DDBJ databases">
        <title>Ruegeria JWLKs population differentiation of coral mucus and skeleton niches.</title>
        <authorList>
            <person name="Luo D."/>
        </authorList>
    </citation>
    <scope>NUCLEOTIDE SEQUENCE [LARGE SCALE GENOMIC DNA]</scope>
    <source>
        <strain evidence="1 2">HKCCD6238</strain>
    </source>
</reference>
<organism evidence="1 2">
    <name type="scientific">Ruegeria atlantica</name>
    <dbReference type="NCBI Taxonomy" id="81569"/>
    <lineage>
        <taxon>Bacteria</taxon>
        <taxon>Pseudomonadati</taxon>
        <taxon>Pseudomonadota</taxon>
        <taxon>Alphaproteobacteria</taxon>
        <taxon>Rhodobacterales</taxon>
        <taxon>Roseobacteraceae</taxon>
        <taxon>Ruegeria</taxon>
    </lineage>
</organism>
<accession>A0ABX1W9F1</accession>
<sequence>MVADHSFPTIGMLWMEGSLSFLEQMCMLSFVECGHRVVLFHYGQVDNVPDGIELVSANEIHEPRQFIVNNQFKTPVPQSDIFRLHLMKKTDFLWCDTDVLALAPIPRADHVFGYFNRDTICNAVMRLPFDSPTLNAYSEYCQDPYPIRPWVEGEERKELERLKQAGELPHASDQEHSVYGPGVMTWFLRHFDELKHASPIPVFYPLPFRRAGQANDIHVREFRDAYIKEETLAVHLWGRRMRWWIANGIKRHSFLDRRLRNLGVRPGDAPLPRHGRGGLKPVEFPANLPTLRATNEEIHDATGGVVSVALLSDREDYLKAAQADLDAIAADNLYAANTPPRVGFSRGWEHYGSDPARLNALGMSLYNYADSHRSLPDLRAPKTFAEKLVIMKLFGEVPDALISDRSKYVGSASELLACPQRMWEAHIPALPETLDLGPDQYWLKGTMSHGHKLALSFPLDRTQRDDANQKLAAWHKTKTPEGFWTGEWWRATQKPLYYIEEDLSAGDRQAGTWKFWVIAGRVQLVQVDRDRGRGRIQMLHDRDYDYLADELYSPTSSTVEPRPERFEDMIRIAETLGQDLECASVELFPVGDRICLGDIMLAPVSGKHKMRSDALDQRLGAAWTGTRLFPG</sequence>
<keyword evidence="2" id="KW-1185">Reference proteome</keyword>
<comment type="caution">
    <text evidence="1">The sequence shown here is derived from an EMBL/GenBank/DDBJ whole genome shotgun (WGS) entry which is preliminary data.</text>
</comment>